<reference evidence="1 2" key="1">
    <citation type="journal article" date="2018" name="PLoS Genet.">
        <title>Population sequencing reveals clonal diversity and ancestral inbreeding in the grapevine cultivar Chardonnay.</title>
        <authorList>
            <person name="Roach M.J."/>
            <person name="Johnson D.L."/>
            <person name="Bohlmann J."/>
            <person name="van Vuuren H.J."/>
            <person name="Jones S.J."/>
            <person name="Pretorius I.S."/>
            <person name="Schmidt S.A."/>
            <person name="Borneman A.R."/>
        </authorList>
    </citation>
    <scope>NUCLEOTIDE SEQUENCE [LARGE SCALE GENOMIC DNA]</scope>
    <source>
        <strain evidence="2">cv. Chardonnay</strain>
        <tissue evidence="1">Leaf</tissue>
    </source>
</reference>
<dbReference type="EMBL" id="QGNW01000812">
    <property type="protein sequence ID" value="RVW61715.1"/>
    <property type="molecule type" value="Genomic_DNA"/>
</dbReference>
<dbReference type="InterPro" id="IPR043502">
    <property type="entry name" value="DNA/RNA_pol_sf"/>
</dbReference>
<dbReference type="Gene3D" id="3.30.70.270">
    <property type="match status" value="1"/>
</dbReference>
<dbReference type="InterPro" id="IPR050951">
    <property type="entry name" value="Retrovirus_Pol_polyprotein"/>
</dbReference>
<gene>
    <name evidence="1" type="ORF">CK203_066095</name>
</gene>
<evidence type="ECO:0008006" key="3">
    <source>
        <dbReference type="Google" id="ProtNLM"/>
    </source>
</evidence>
<evidence type="ECO:0000313" key="2">
    <source>
        <dbReference type="Proteomes" id="UP000288805"/>
    </source>
</evidence>
<sequence length="312" mass="36282">MVSTLQIKKGLKCGNVTYIIALFENKADQSIEVPHSVTHIQKEVKYMMPSKFPKELPPRVKEVIEEIVGSRHDPIFKGSICKTLEEHVNHLRLVFQRVREHELYVKKEKCEFTQRHITFLGRKIEEGLIKMDEAKVQAIKDWHVPSKVTLANYYRRHNVVVDALNQKELAKYVIALSNVISYFNEKIKQAAKLDSTYEKIKQQVKEGASKKYWLENDLLMVKRGRQEENNKVTKTSPYPKETLGGHICGLHRWLSKIEGIQVYLHEVDRLSKYVAFILTPHACPVEEGARLFFNHVVKYFKLPKDIVNDCDA</sequence>
<dbReference type="SUPFAM" id="SSF56672">
    <property type="entry name" value="DNA/RNA polymerases"/>
    <property type="match status" value="1"/>
</dbReference>
<dbReference type="PANTHER" id="PTHR37984:SF5">
    <property type="entry name" value="PROTEIN NYNRIN-LIKE"/>
    <property type="match status" value="1"/>
</dbReference>
<dbReference type="PANTHER" id="PTHR37984">
    <property type="entry name" value="PROTEIN CBG26694"/>
    <property type="match status" value="1"/>
</dbReference>
<proteinExistence type="predicted"/>
<dbReference type="Proteomes" id="UP000288805">
    <property type="component" value="Unassembled WGS sequence"/>
</dbReference>
<evidence type="ECO:0000313" key="1">
    <source>
        <dbReference type="EMBL" id="RVW61715.1"/>
    </source>
</evidence>
<dbReference type="AlphaFoldDB" id="A0A438FP46"/>
<organism evidence="1 2">
    <name type="scientific">Vitis vinifera</name>
    <name type="common">Grape</name>
    <dbReference type="NCBI Taxonomy" id="29760"/>
    <lineage>
        <taxon>Eukaryota</taxon>
        <taxon>Viridiplantae</taxon>
        <taxon>Streptophyta</taxon>
        <taxon>Embryophyta</taxon>
        <taxon>Tracheophyta</taxon>
        <taxon>Spermatophyta</taxon>
        <taxon>Magnoliopsida</taxon>
        <taxon>eudicotyledons</taxon>
        <taxon>Gunneridae</taxon>
        <taxon>Pentapetalae</taxon>
        <taxon>rosids</taxon>
        <taxon>Vitales</taxon>
        <taxon>Vitaceae</taxon>
        <taxon>Viteae</taxon>
        <taxon>Vitis</taxon>
    </lineage>
</organism>
<name>A0A438FP46_VITVI</name>
<protein>
    <recommendedName>
        <fullName evidence="3">Integrase catalytic domain-containing protein</fullName>
    </recommendedName>
</protein>
<dbReference type="InterPro" id="IPR043128">
    <property type="entry name" value="Rev_trsase/Diguanyl_cyclase"/>
</dbReference>
<accession>A0A438FP46</accession>
<comment type="caution">
    <text evidence="1">The sequence shown here is derived from an EMBL/GenBank/DDBJ whole genome shotgun (WGS) entry which is preliminary data.</text>
</comment>